<feature type="transmembrane region" description="Helical" evidence="4">
    <location>
        <begin position="167"/>
        <end position="186"/>
    </location>
</feature>
<dbReference type="InterPro" id="IPR036815">
    <property type="entry name" value="14-3-3_dom_sf"/>
</dbReference>
<feature type="domain" description="14-3-3" evidence="5">
    <location>
        <begin position="538"/>
        <end position="780"/>
    </location>
</feature>
<evidence type="ECO:0000313" key="6">
    <source>
        <dbReference type="EMBL" id="WFC96700.1"/>
    </source>
</evidence>
<dbReference type="AlphaFoldDB" id="A0AAF0E046"/>
<evidence type="ECO:0000313" key="7">
    <source>
        <dbReference type="Proteomes" id="UP001216638"/>
    </source>
</evidence>
<accession>A0AAF0E046</accession>
<organism evidence="6 7">
    <name type="scientific">Malassezia brasiliensis</name>
    <dbReference type="NCBI Taxonomy" id="1821822"/>
    <lineage>
        <taxon>Eukaryota</taxon>
        <taxon>Fungi</taxon>
        <taxon>Dikarya</taxon>
        <taxon>Basidiomycota</taxon>
        <taxon>Ustilaginomycotina</taxon>
        <taxon>Malasseziomycetes</taxon>
        <taxon>Malasseziales</taxon>
        <taxon>Malasseziaceae</taxon>
        <taxon>Malassezia</taxon>
    </lineage>
</organism>
<evidence type="ECO:0000256" key="1">
    <source>
        <dbReference type="ARBA" id="ARBA00006141"/>
    </source>
</evidence>
<evidence type="ECO:0000256" key="4">
    <source>
        <dbReference type="SAM" id="Phobius"/>
    </source>
</evidence>
<comment type="similarity">
    <text evidence="1 2">Belongs to the 14-3-3 family.</text>
</comment>
<keyword evidence="4" id="KW-1133">Transmembrane helix</keyword>
<protein>
    <recommendedName>
        <fullName evidence="5">14-3-3 domain-containing protein</fullName>
    </recommendedName>
</protein>
<dbReference type="InterPro" id="IPR023409">
    <property type="entry name" value="14-3-3_CS"/>
</dbReference>
<dbReference type="InterPro" id="IPR036259">
    <property type="entry name" value="MFS_trans_sf"/>
</dbReference>
<feature type="transmembrane region" description="Helical" evidence="4">
    <location>
        <begin position="126"/>
        <end position="147"/>
    </location>
</feature>
<dbReference type="PROSITE" id="PS00797">
    <property type="entry name" value="1433_2"/>
    <property type="match status" value="1"/>
</dbReference>
<reference evidence="6" key="1">
    <citation type="submission" date="2023-03" db="EMBL/GenBank/DDBJ databases">
        <title>Mating type loci evolution in Malassezia.</title>
        <authorList>
            <person name="Coelho M.A."/>
        </authorList>
    </citation>
    <scope>NUCLEOTIDE SEQUENCE</scope>
    <source>
        <strain evidence="6">CBS 14135</strain>
    </source>
</reference>
<gene>
    <name evidence="6" type="ORF">MBRA1_003363</name>
</gene>
<feature type="compositionally biased region" description="Low complexity" evidence="3">
    <location>
        <begin position="778"/>
        <end position="796"/>
    </location>
</feature>
<feature type="transmembrane region" description="Helical" evidence="4">
    <location>
        <begin position="396"/>
        <end position="416"/>
    </location>
</feature>
<dbReference type="FunFam" id="1.20.190.20:FF:000002">
    <property type="entry name" value="14-3-3 protein epsilon"/>
    <property type="match status" value="1"/>
</dbReference>
<dbReference type="SMART" id="SM00101">
    <property type="entry name" value="14_3_3"/>
    <property type="match status" value="1"/>
</dbReference>
<feature type="region of interest" description="Disordered" evidence="3">
    <location>
        <begin position="355"/>
        <end position="382"/>
    </location>
</feature>
<evidence type="ECO:0000256" key="2">
    <source>
        <dbReference type="RuleBase" id="RU003466"/>
    </source>
</evidence>
<dbReference type="Pfam" id="PF13347">
    <property type="entry name" value="MFS_2"/>
    <property type="match status" value="1"/>
</dbReference>
<keyword evidence="4" id="KW-0472">Membrane</keyword>
<dbReference type="Gene3D" id="1.20.1250.20">
    <property type="entry name" value="MFS general substrate transporter like domains"/>
    <property type="match status" value="1"/>
</dbReference>
<dbReference type="Pfam" id="PF00244">
    <property type="entry name" value="14-3-3"/>
    <property type="match status" value="1"/>
</dbReference>
<dbReference type="Gene3D" id="1.20.190.20">
    <property type="entry name" value="14-3-3 domain"/>
    <property type="match status" value="1"/>
</dbReference>
<feature type="transmembrane region" description="Helical" evidence="4">
    <location>
        <begin position="63"/>
        <end position="83"/>
    </location>
</feature>
<dbReference type="PROSITE" id="PS00796">
    <property type="entry name" value="1433_1"/>
    <property type="match status" value="1"/>
</dbReference>
<dbReference type="CDD" id="cd11309">
    <property type="entry name" value="14-3-3_fungi"/>
    <property type="match status" value="1"/>
</dbReference>
<feature type="compositionally biased region" description="Basic and acidic residues" evidence="3">
    <location>
        <begin position="359"/>
        <end position="369"/>
    </location>
</feature>
<feature type="transmembrane region" description="Helical" evidence="4">
    <location>
        <begin position="198"/>
        <end position="221"/>
    </location>
</feature>
<feature type="transmembrane region" description="Helical" evidence="4">
    <location>
        <begin position="267"/>
        <end position="288"/>
    </location>
</feature>
<feature type="transmembrane region" description="Helical" evidence="4">
    <location>
        <begin position="423"/>
        <end position="450"/>
    </location>
</feature>
<name>A0AAF0E046_9BASI</name>
<dbReference type="EMBL" id="CP119954">
    <property type="protein sequence ID" value="WFC96700.1"/>
    <property type="molecule type" value="Genomic_DNA"/>
</dbReference>
<dbReference type="PANTHER" id="PTHR18860">
    <property type="entry name" value="14-3-3 PROTEIN"/>
    <property type="match status" value="1"/>
</dbReference>
<feature type="region of interest" description="Disordered" evidence="3">
    <location>
        <begin position="771"/>
        <end position="803"/>
    </location>
</feature>
<proteinExistence type="inferred from homology"/>
<keyword evidence="7" id="KW-1185">Reference proteome</keyword>
<dbReference type="SUPFAM" id="SSF48445">
    <property type="entry name" value="14-3-3 protein"/>
    <property type="match status" value="1"/>
</dbReference>
<dbReference type="InterPro" id="IPR000308">
    <property type="entry name" value="14-3-3"/>
</dbReference>
<dbReference type="InterPro" id="IPR023410">
    <property type="entry name" value="14-3-3_domain"/>
</dbReference>
<dbReference type="SUPFAM" id="SSF103473">
    <property type="entry name" value="MFS general substrate transporter"/>
    <property type="match status" value="1"/>
</dbReference>
<evidence type="ECO:0000259" key="5">
    <source>
        <dbReference type="SMART" id="SM00101"/>
    </source>
</evidence>
<feature type="transmembrane region" description="Helical" evidence="4">
    <location>
        <begin position="309"/>
        <end position="327"/>
    </location>
</feature>
<sequence length="803" mass="87183">MTAREEEAAAPTKRAAHIRGPPWLRSPILTLGHWGSHFVWSILNARAALFLMRLGIPKSVTSVVLMAGPLSGLFVQPIVGILSDHCASRWGRRRPFILGGLVLCLAALLCLAVASNIARIHSTVSSLLAIVLAIVGIVSIDVSVNTLSAAHRALLLDMLPADEQDYANAWATRFSSLGSVSGYLLGDMDLSNGLDLDQLSVLTLSAAVLLVLTHLGLFVVMDEPVGHEMPPDAPTSLYGRVRDLVMHFVETSRVLPPAVWDLFRIQFFAWLAWFPVLYYSSSWVAEIYRAAHHLPSTKLTEAARREGSFALLCHALMALVASIVLPYCLHDVLPGAHGGAHRYVRASTTVWSVEDDEAPDGKAPDDEARAASPPGDAPRRTAGRLGALRAPTLPEAWLASQVLFCVSMLFFTCPIYDHASLSGAVGLVTVLGLCWAMTLWAPYALLGILLRTQRVVVREAHPEALALAPRDGAPAARPGAEATPLHALAGTVMGLHNWSIVLPQLLTSALSSLFFSLPALLWDAPTAAAFDSTGLLFRVSNSVYLAKLAEQAERYEEMVENMKRVASSNQELTVEERNLLSVAYKNVIGARRASWRIVSSIEQKEESKGNEAQVQMIKVYREKIESELAQICEDILKVLDTHLIPSAASGESKVFYHKMKGDYHRYLAEFATGDKRKDSADKSLESYKAASDVAVTELPPTHPIRLGLALNFSVFYYEILNSPDRACHLAKQAFDDAIAELDTLSEESYKDSTLIMQLLRDNLTLWTSDMQDTEKPAEGAAAAPAEGAAPAAPAAEAKGEEAA</sequence>
<keyword evidence="4" id="KW-0812">Transmembrane</keyword>
<dbReference type="Proteomes" id="UP001216638">
    <property type="component" value="Chromosome 4"/>
</dbReference>
<evidence type="ECO:0000256" key="3">
    <source>
        <dbReference type="SAM" id="MobiDB-lite"/>
    </source>
</evidence>
<feature type="transmembrane region" description="Helical" evidence="4">
    <location>
        <begin position="95"/>
        <end position="114"/>
    </location>
</feature>
<dbReference type="PRINTS" id="PR00305">
    <property type="entry name" value="1433ZETA"/>
</dbReference>